<proteinExistence type="predicted"/>
<feature type="transmembrane region" description="Helical" evidence="1">
    <location>
        <begin position="57"/>
        <end position="79"/>
    </location>
</feature>
<organism evidence="2 3">
    <name type="scientific">Methanolacinia petrolearia (strain DSM 11571 / OCM 486 / SEBR 4847)</name>
    <name type="common">Methanoplanus petrolearius</name>
    <dbReference type="NCBI Taxonomy" id="679926"/>
    <lineage>
        <taxon>Archaea</taxon>
        <taxon>Methanobacteriati</taxon>
        <taxon>Methanobacteriota</taxon>
        <taxon>Stenosarchaea group</taxon>
        <taxon>Methanomicrobia</taxon>
        <taxon>Methanomicrobiales</taxon>
        <taxon>Methanomicrobiaceae</taxon>
        <taxon>Methanolacinia</taxon>
    </lineage>
</organism>
<dbReference type="KEGG" id="mpi:Mpet_2574"/>
<sequence>MDFIDWWCRQSAYTKMLAAVTVISCIAYSIMSAMKILPDFLLIPNYFPVRDFFPMILFKYDVTVIASAITAGIIISLYLRSVIRIWNRKSYFRVLAFLYAGLLFYLYYLGSVENLSLFLESHIVD</sequence>
<dbReference type="RefSeq" id="WP_013330491.1">
    <property type="nucleotide sequence ID" value="NC_014507.1"/>
</dbReference>
<evidence type="ECO:0000313" key="2">
    <source>
        <dbReference type="EMBL" id="ADN37318.1"/>
    </source>
</evidence>
<gene>
    <name evidence="2" type="ordered locus">Mpet_2574</name>
</gene>
<keyword evidence="1" id="KW-0472">Membrane</keyword>
<keyword evidence="3" id="KW-1185">Reference proteome</keyword>
<dbReference type="Proteomes" id="UP000006565">
    <property type="component" value="Chromosome"/>
</dbReference>
<dbReference type="AlphaFoldDB" id="E1RFL4"/>
<evidence type="ECO:0000256" key="1">
    <source>
        <dbReference type="SAM" id="Phobius"/>
    </source>
</evidence>
<reference evidence="2 3" key="1">
    <citation type="journal article" date="2010" name="Stand. Genomic Sci.">
        <title>Complete genome sequence of Methanoplanus petrolearius type strain (SEBR 4847).</title>
        <authorList>
            <person name="Brambilla E."/>
            <person name="Djao O.D."/>
            <person name="Daligault H."/>
            <person name="Lapidus A."/>
            <person name="Lucas S."/>
            <person name="Hammon N."/>
            <person name="Nolan M."/>
            <person name="Tice H."/>
            <person name="Cheng J.F."/>
            <person name="Han C."/>
            <person name="Tapia R."/>
            <person name="Goodwin L."/>
            <person name="Pitluck S."/>
            <person name="Liolios K."/>
            <person name="Ivanova N."/>
            <person name="Mavromatis K."/>
            <person name="Mikhailova N."/>
            <person name="Pati A."/>
            <person name="Chen A."/>
            <person name="Palaniappan K."/>
            <person name="Land M."/>
            <person name="Hauser L."/>
            <person name="Chang Y.J."/>
            <person name="Jeffries C.D."/>
            <person name="Rohde M."/>
            <person name="Spring S."/>
            <person name="Sikorski J."/>
            <person name="Goker M."/>
            <person name="Woyke T."/>
            <person name="Bristow J."/>
            <person name="Eisen J.A."/>
            <person name="Markowitz V."/>
            <person name="Hugenholtz P."/>
            <person name="Kyrpides N.C."/>
            <person name="Klenk H.P."/>
        </authorList>
    </citation>
    <scope>NUCLEOTIDE SEQUENCE [LARGE SCALE GENOMIC DNA]</scope>
    <source>
        <strain evidence="3">DSM 11571 / OCM 486 / SEBR 4847</strain>
    </source>
</reference>
<dbReference type="EMBL" id="CP002117">
    <property type="protein sequence ID" value="ADN37318.1"/>
    <property type="molecule type" value="Genomic_DNA"/>
</dbReference>
<dbReference type="STRING" id="679926.Mpet_2574"/>
<protein>
    <submittedName>
        <fullName evidence="2">Uncharacterized protein</fullName>
    </submittedName>
</protein>
<feature type="transmembrane region" description="Helical" evidence="1">
    <location>
        <begin position="12"/>
        <end position="37"/>
    </location>
</feature>
<keyword evidence="1" id="KW-1133">Transmembrane helix</keyword>
<keyword evidence="1" id="KW-0812">Transmembrane</keyword>
<name>E1RFL4_METP4</name>
<dbReference type="GeneID" id="9745067"/>
<evidence type="ECO:0000313" key="3">
    <source>
        <dbReference type="Proteomes" id="UP000006565"/>
    </source>
</evidence>
<dbReference type="HOGENOM" id="CLU_1987648_0_0_2"/>
<accession>E1RFL4</accession>
<dbReference type="OrthoDB" id="381046at2157"/>
<feature type="transmembrane region" description="Helical" evidence="1">
    <location>
        <begin position="91"/>
        <end position="110"/>
    </location>
</feature>